<name>A0ACC3C015_PYRYE</name>
<organism evidence="1 2">
    <name type="scientific">Pyropia yezoensis</name>
    <name type="common">Susabi-nori</name>
    <name type="synonym">Porphyra yezoensis</name>
    <dbReference type="NCBI Taxonomy" id="2788"/>
    <lineage>
        <taxon>Eukaryota</taxon>
        <taxon>Rhodophyta</taxon>
        <taxon>Bangiophyceae</taxon>
        <taxon>Bangiales</taxon>
        <taxon>Bangiaceae</taxon>
        <taxon>Pyropia</taxon>
    </lineage>
</organism>
<comment type="caution">
    <text evidence="1">The sequence shown here is derived from an EMBL/GenBank/DDBJ whole genome shotgun (WGS) entry which is preliminary data.</text>
</comment>
<dbReference type="EMBL" id="CM020619">
    <property type="protein sequence ID" value="KAK1863565.1"/>
    <property type="molecule type" value="Genomic_DNA"/>
</dbReference>
<evidence type="ECO:0000313" key="1">
    <source>
        <dbReference type="EMBL" id="KAK1863565.1"/>
    </source>
</evidence>
<protein>
    <submittedName>
        <fullName evidence="1">Uncharacterized protein</fullName>
    </submittedName>
</protein>
<sequence length="117" mass="13231">MRDTTGFPLPLTMSDNQSEQTRETIEAFEVAEAKKKTDEKRDLKYDSHRAEPGAASYDGKKHMDTPTEDHVWGFTPSKHGAAAEEKKKERQADHRARSHHSNTNTVEIPGFTAPPRK</sequence>
<gene>
    <name evidence="1" type="ORF">I4F81_006119</name>
</gene>
<accession>A0ACC3C015</accession>
<proteinExistence type="predicted"/>
<evidence type="ECO:0000313" key="2">
    <source>
        <dbReference type="Proteomes" id="UP000798662"/>
    </source>
</evidence>
<reference evidence="1" key="1">
    <citation type="submission" date="2019-11" db="EMBL/GenBank/DDBJ databases">
        <title>Nori genome reveals adaptations in red seaweeds to the harsh intertidal environment.</title>
        <authorList>
            <person name="Wang D."/>
            <person name="Mao Y."/>
        </authorList>
    </citation>
    <scope>NUCLEOTIDE SEQUENCE</scope>
    <source>
        <tissue evidence="1">Gametophyte</tissue>
    </source>
</reference>
<dbReference type="Proteomes" id="UP000798662">
    <property type="component" value="Chromosome 2"/>
</dbReference>
<keyword evidence="2" id="KW-1185">Reference proteome</keyword>